<dbReference type="Proteomes" id="UP001224890">
    <property type="component" value="Unassembled WGS sequence"/>
</dbReference>
<accession>A0AAJ0ASX9</accession>
<name>A0AAJ0ASX9_9PEZI</name>
<gene>
    <name evidence="2" type="ORF">BDP55DRAFT_657274</name>
</gene>
<proteinExistence type="predicted"/>
<dbReference type="AlphaFoldDB" id="A0AAJ0ASX9"/>
<comment type="caution">
    <text evidence="2">The sequence shown here is derived from an EMBL/GenBank/DDBJ whole genome shotgun (WGS) entry which is preliminary data.</text>
</comment>
<evidence type="ECO:0000256" key="1">
    <source>
        <dbReference type="SAM" id="SignalP"/>
    </source>
</evidence>
<dbReference type="RefSeq" id="XP_060431945.1">
    <property type="nucleotide sequence ID" value="XM_060574404.1"/>
</dbReference>
<evidence type="ECO:0000313" key="2">
    <source>
        <dbReference type="EMBL" id="KAK1688250.1"/>
    </source>
</evidence>
<sequence>MGRSNPIHRLPSSFLFLDIVASYSLPPPLCNQRKKGQSYTSFKFLLLFYCSSLFPPWRPPCAHERNRARNEERQILGNDADDDRWSAHTGTWVALDQRACFLI</sequence>
<feature type="signal peptide" evidence="1">
    <location>
        <begin position="1"/>
        <end position="22"/>
    </location>
</feature>
<organism evidence="2 3">
    <name type="scientific">Colletotrichum godetiae</name>
    <dbReference type="NCBI Taxonomy" id="1209918"/>
    <lineage>
        <taxon>Eukaryota</taxon>
        <taxon>Fungi</taxon>
        <taxon>Dikarya</taxon>
        <taxon>Ascomycota</taxon>
        <taxon>Pezizomycotina</taxon>
        <taxon>Sordariomycetes</taxon>
        <taxon>Hypocreomycetidae</taxon>
        <taxon>Glomerellales</taxon>
        <taxon>Glomerellaceae</taxon>
        <taxon>Colletotrichum</taxon>
        <taxon>Colletotrichum acutatum species complex</taxon>
    </lineage>
</organism>
<feature type="chain" id="PRO_5042581140" evidence="1">
    <location>
        <begin position="23"/>
        <end position="103"/>
    </location>
</feature>
<keyword evidence="1" id="KW-0732">Signal</keyword>
<dbReference type="EMBL" id="JAHMHR010000012">
    <property type="protein sequence ID" value="KAK1688250.1"/>
    <property type="molecule type" value="Genomic_DNA"/>
</dbReference>
<protein>
    <submittedName>
        <fullName evidence="2">Uncharacterized protein</fullName>
    </submittedName>
</protein>
<keyword evidence="3" id="KW-1185">Reference proteome</keyword>
<reference evidence="2" key="1">
    <citation type="submission" date="2021-06" db="EMBL/GenBank/DDBJ databases">
        <title>Comparative genomics, transcriptomics and evolutionary studies reveal genomic signatures of adaptation to plant cell wall in hemibiotrophic fungi.</title>
        <authorList>
            <consortium name="DOE Joint Genome Institute"/>
            <person name="Baroncelli R."/>
            <person name="Diaz J.F."/>
            <person name="Benocci T."/>
            <person name="Peng M."/>
            <person name="Battaglia E."/>
            <person name="Haridas S."/>
            <person name="Andreopoulos W."/>
            <person name="Labutti K."/>
            <person name="Pangilinan J."/>
            <person name="Floch G.L."/>
            <person name="Makela M.R."/>
            <person name="Henrissat B."/>
            <person name="Grigoriev I.V."/>
            <person name="Crouch J.A."/>
            <person name="De Vries R.P."/>
            <person name="Sukno S.A."/>
            <person name="Thon M.R."/>
        </authorList>
    </citation>
    <scope>NUCLEOTIDE SEQUENCE</scope>
    <source>
        <strain evidence="2">CBS 193.32</strain>
    </source>
</reference>
<evidence type="ECO:0000313" key="3">
    <source>
        <dbReference type="Proteomes" id="UP001224890"/>
    </source>
</evidence>
<dbReference type="GeneID" id="85458930"/>